<evidence type="ECO:0000256" key="4">
    <source>
        <dbReference type="ARBA" id="ARBA00022989"/>
    </source>
</evidence>
<gene>
    <name evidence="7" type="ORF">ACFFJP_10515</name>
</gene>
<evidence type="ECO:0000256" key="3">
    <source>
        <dbReference type="ARBA" id="ARBA00022692"/>
    </source>
</evidence>
<feature type="transmembrane region" description="Helical" evidence="6">
    <location>
        <begin position="258"/>
        <end position="276"/>
    </location>
</feature>
<feature type="transmembrane region" description="Helical" evidence="6">
    <location>
        <begin position="31"/>
        <end position="58"/>
    </location>
</feature>
<keyword evidence="3 6" id="KW-0812">Transmembrane</keyword>
<name>A0ABV6BCX6_9GAMM</name>
<evidence type="ECO:0000256" key="5">
    <source>
        <dbReference type="ARBA" id="ARBA00023136"/>
    </source>
</evidence>
<feature type="transmembrane region" description="Helical" evidence="6">
    <location>
        <begin position="414"/>
        <end position="432"/>
    </location>
</feature>
<feature type="transmembrane region" description="Helical" evidence="6">
    <location>
        <begin position="164"/>
        <end position="186"/>
    </location>
</feature>
<organism evidence="7 8">
    <name type="scientific">Rheinheimera tilapiae</name>
    <dbReference type="NCBI Taxonomy" id="875043"/>
    <lineage>
        <taxon>Bacteria</taxon>
        <taxon>Pseudomonadati</taxon>
        <taxon>Pseudomonadota</taxon>
        <taxon>Gammaproteobacteria</taxon>
        <taxon>Chromatiales</taxon>
        <taxon>Chromatiaceae</taxon>
        <taxon>Rheinheimera</taxon>
    </lineage>
</organism>
<dbReference type="InterPro" id="IPR031312">
    <property type="entry name" value="Na/sul_symport_CS"/>
</dbReference>
<dbReference type="InterPro" id="IPR001898">
    <property type="entry name" value="SLC13A/DASS"/>
</dbReference>
<evidence type="ECO:0000256" key="6">
    <source>
        <dbReference type="SAM" id="Phobius"/>
    </source>
</evidence>
<feature type="transmembrane region" description="Helical" evidence="6">
    <location>
        <begin position="361"/>
        <end position="384"/>
    </location>
</feature>
<feature type="transmembrane region" description="Helical" evidence="6">
    <location>
        <begin position="117"/>
        <end position="135"/>
    </location>
</feature>
<dbReference type="RefSeq" id="WP_377243165.1">
    <property type="nucleotide sequence ID" value="NZ_JBHLXP010000001.1"/>
</dbReference>
<dbReference type="PANTHER" id="PTHR10283">
    <property type="entry name" value="SOLUTE CARRIER FAMILY 13 MEMBER"/>
    <property type="match status" value="1"/>
</dbReference>
<dbReference type="CDD" id="cd01115">
    <property type="entry name" value="SLC13_permease"/>
    <property type="match status" value="1"/>
</dbReference>
<dbReference type="Proteomes" id="UP001589813">
    <property type="component" value="Unassembled WGS sequence"/>
</dbReference>
<evidence type="ECO:0000256" key="2">
    <source>
        <dbReference type="ARBA" id="ARBA00022448"/>
    </source>
</evidence>
<dbReference type="PANTHER" id="PTHR10283:SF82">
    <property type="entry name" value="SOLUTE CARRIER FAMILY 13 MEMBER 2"/>
    <property type="match status" value="1"/>
</dbReference>
<feature type="transmembrane region" description="Helical" evidence="6">
    <location>
        <begin position="391"/>
        <end position="408"/>
    </location>
</feature>
<dbReference type="Pfam" id="PF00939">
    <property type="entry name" value="Na_sulph_symp"/>
    <property type="match status" value="1"/>
</dbReference>
<comment type="subcellular location">
    <subcellularLocation>
        <location evidence="1">Membrane</location>
        <topology evidence="1">Multi-pass membrane protein</topology>
    </subcellularLocation>
</comment>
<reference evidence="7 8" key="1">
    <citation type="submission" date="2024-09" db="EMBL/GenBank/DDBJ databases">
        <authorList>
            <person name="Sun Q."/>
            <person name="Mori K."/>
        </authorList>
    </citation>
    <scope>NUCLEOTIDE SEQUENCE [LARGE SCALE GENOMIC DNA]</scope>
    <source>
        <strain evidence="7 8">KCTC 23315</strain>
    </source>
</reference>
<keyword evidence="5 6" id="KW-0472">Membrane</keyword>
<keyword evidence="2" id="KW-0813">Transport</keyword>
<comment type="caution">
    <text evidence="7">The sequence shown here is derived from an EMBL/GenBank/DDBJ whole genome shotgun (WGS) entry which is preliminary data.</text>
</comment>
<evidence type="ECO:0000313" key="7">
    <source>
        <dbReference type="EMBL" id="MFC0048721.1"/>
    </source>
</evidence>
<feature type="transmembrane region" description="Helical" evidence="6">
    <location>
        <begin position="206"/>
        <end position="228"/>
    </location>
</feature>
<dbReference type="PROSITE" id="PS01271">
    <property type="entry name" value="NA_SULFATE"/>
    <property type="match status" value="1"/>
</dbReference>
<protein>
    <submittedName>
        <fullName evidence="7">SLC13 family permease</fullName>
    </submittedName>
</protein>
<keyword evidence="4 6" id="KW-1133">Transmembrane helix</keyword>
<keyword evidence="8" id="KW-1185">Reference proteome</keyword>
<accession>A0ABV6BCX6</accession>
<evidence type="ECO:0000256" key="1">
    <source>
        <dbReference type="ARBA" id="ARBA00004141"/>
    </source>
</evidence>
<feature type="transmembrane region" description="Helical" evidence="6">
    <location>
        <begin position="453"/>
        <end position="476"/>
    </location>
</feature>
<proteinExistence type="predicted"/>
<feature type="transmembrane region" description="Helical" evidence="6">
    <location>
        <begin position="141"/>
        <end position="157"/>
    </location>
</feature>
<sequence length="477" mass="51074">MSRLTLFWILAGPACLLFFSLWNIPGLSSTASLLCGITGWMVIWWISEAVPIPVTSLLPMLLFPLFGISSAEAATSPYAHPLIFMFFGGFCLSIALEKTGLHQQIAIRALRRVGTAPVQQLAALMTITAFLSMWMSNTATAVMMLPIALSVVAVAPLQQQKVLAPALLLGVAYASSIGGIATLIGTPPNALLAAFLEKTYQIKLGFGQWMLLGVPLALSMLLVCWFWLGRVYFRLHLLTPVVQHAPDNASAVTRPQRLVAVIFLITALCWIFQPLLSQWSGLALSDTVIALSAAMLLFLLPVQHPLAESLAAEPAPSRVQPVLNWQDSEKLPWGVLLLFGGGLSLAGQLQQHGVSDALAQWFQGLHGVPALLIIAAVALLIVFLTELTSNTAVAAAFLPILGPVALSLDLSPLYLLVPAALAASLGFMMPVGTPPNAIVFASGQLNIRDMIKAGVVLNFAGVLLITLWCQLVLPFWL</sequence>
<dbReference type="EMBL" id="JBHLXP010000001">
    <property type="protein sequence ID" value="MFC0048721.1"/>
    <property type="molecule type" value="Genomic_DNA"/>
</dbReference>
<feature type="transmembrane region" description="Helical" evidence="6">
    <location>
        <begin position="6"/>
        <end position="24"/>
    </location>
</feature>
<feature type="transmembrane region" description="Helical" evidence="6">
    <location>
        <begin position="78"/>
        <end position="96"/>
    </location>
</feature>
<evidence type="ECO:0000313" key="8">
    <source>
        <dbReference type="Proteomes" id="UP001589813"/>
    </source>
</evidence>